<dbReference type="Pfam" id="PF10602">
    <property type="entry name" value="RPN7"/>
    <property type="match status" value="1"/>
</dbReference>
<dbReference type="SUPFAM" id="SSF46785">
    <property type="entry name" value="Winged helix' DNA-binding domain"/>
    <property type="match status" value="1"/>
</dbReference>
<dbReference type="InterPro" id="IPR045135">
    <property type="entry name" value="Rpn7_N"/>
</dbReference>
<evidence type="ECO:0000256" key="1">
    <source>
        <dbReference type="ARBA" id="ARBA00022942"/>
    </source>
</evidence>
<evidence type="ECO:0000259" key="5">
    <source>
        <dbReference type="PROSITE" id="PS50250"/>
    </source>
</evidence>
<dbReference type="GO" id="GO:0043161">
    <property type="term" value="P:proteasome-mediated ubiquitin-dependent protein catabolic process"/>
    <property type="evidence" value="ECO:0007669"/>
    <property type="project" value="TreeGrafter"/>
</dbReference>
<accession>A0A061BM21</accession>
<dbReference type="GO" id="GO:0008541">
    <property type="term" value="C:proteasome regulatory particle, lid subcomplex"/>
    <property type="evidence" value="ECO:0007669"/>
    <property type="project" value="UniProtKB-ARBA"/>
</dbReference>
<dbReference type="AlphaFoldDB" id="A0A061BM21"/>
<feature type="coiled-coil region" evidence="4">
    <location>
        <begin position="75"/>
        <end position="106"/>
    </location>
</feature>
<dbReference type="EMBL" id="LK052951">
    <property type="protein sequence ID" value="CDR48068.1"/>
    <property type="molecule type" value="Genomic_DNA"/>
</dbReference>
<dbReference type="Pfam" id="PF01399">
    <property type="entry name" value="PCI"/>
    <property type="match status" value="1"/>
</dbReference>
<gene>
    <name evidence="6" type="ORF">RHTO0S_16e00584g</name>
</gene>
<protein>
    <submittedName>
        <fullName evidence="6">RHTO0S16e00584g1_1</fullName>
    </submittedName>
</protein>
<feature type="domain" description="PCI" evidence="5">
    <location>
        <begin position="198"/>
        <end position="367"/>
    </location>
</feature>
<keyword evidence="4" id="KW-0175">Coiled coil</keyword>
<evidence type="ECO:0000313" key="6">
    <source>
        <dbReference type="EMBL" id="CDR48068.1"/>
    </source>
</evidence>
<proteinExistence type="predicted"/>
<comment type="subunit">
    <text evidence="3">The 26S proteasome is composed of a core protease, known as the 20S proteasome, capped at one or both ends by the 19S regulatory complex (RC). The RC is composed of at least 18 different subunits in two subcomplexes, the base and the lid, which form the portions proximal and distal to the 20S proteolytic core, respectively. Component of the lid subcomplex of the 19S RC.</text>
</comment>
<comment type="function">
    <text evidence="2">Component of the 19S cap proteasome complex which acts as a regulatory subunit of the 26S proteasome, involved in the ATP-dependent degradation of ubiquitinated proteins.</text>
</comment>
<dbReference type="PANTHER" id="PTHR14145:SF1">
    <property type="entry name" value="26S PROTEASOME NON-ATPASE REGULATORY SUBUNIT 6"/>
    <property type="match status" value="1"/>
</dbReference>
<dbReference type="OrthoDB" id="1452at2759"/>
<name>A0A061BM21_RHOTO</name>
<dbReference type="Gene3D" id="1.25.40.570">
    <property type="match status" value="1"/>
</dbReference>
<dbReference type="SMART" id="SM00088">
    <property type="entry name" value="PINT"/>
    <property type="match status" value="1"/>
</dbReference>
<keyword evidence="1" id="KW-0647">Proteasome</keyword>
<sequence>MASVSTAPSAGDDAPLPIPNLALPQLAFVLTEPKAQHKREGAQERLLKGIEDDEMAPYLSHLTSTSVLPPQSDLLSRLQQRNKDELARLDAKLEDAKTNLGETEVSDVLRERATYLARIGEKDEAVKAHEEAFEKSAGKGTKIDLVLSIIRIGFFHSDHELVMSNIDRAQKLVDEGGDWDRRNRLKVYEGVHLLSIRNFKKGADLLLDALPTFTATELIEYDDFVVLCVLAGVLALERKDLKKKVIDAPEVIAVVPNVPTIKNFAESLYKSDYATFFRCLATVEEHHFLPSRLLSVHSRYYTRELRVKAYAQLLESYRSVTLESLCSAFGVSKEWLDNDLARFISSGRLTCTIDRVNGVVETHRPDAKNARYNAVIKQGDAVLTSVQRLSRVIG</sequence>
<dbReference type="InterPro" id="IPR049549">
    <property type="entry name" value="RPN7_PSMD6_C"/>
</dbReference>
<evidence type="ECO:0000256" key="4">
    <source>
        <dbReference type="SAM" id="Coils"/>
    </source>
</evidence>
<dbReference type="FunFam" id="1.25.40.570:FF:000005">
    <property type="entry name" value="26S proteasome regulatory subunit N7"/>
    <property type="match status" value="1"/>
</dbReference>
<dbReference type="InterPro" id="IPR000717">
    <property type="entry name" value="PCI_dom"/>
</dbReference>
<evidence type="ECO:0000256" key="2">
    <source>
        <dbReference type="ARBA" id="ARBA00093435"/>
    </source>
</evidence>
<dbReference type="PROSITE" id="PS50250">
    <property type="entry name" value="PCI"/>
    <property type="match status" value="1"/>
</dbReference>
<dbReference type="PANTHER" id="PTHR14145">
    <property type="entry name" value="26S PROTESOME SUBUNIT 6"/>
    <property type="match status" value="1"/>
</dbReference>
<evidence type="ECO:0000256" key="3">
    <source>
        <dbReference type="ARBA" id="ARBA00093502"/>
    </source>
</evidence>
<dbReference type="SMR" id="A0A061BM21"/>
<dbReference type="InterPro" id="IPR019585">
    <property type="entry name" value="Rpn7/CSN1"/>
</dbReference>
<dbReference type="Pfam" id="PF21154">
    <property type="entry name" value="RPN7_PSMD6_C"/>
    <property type="match status" value="1"/>
</dbReference>
<dbReference type="InterPro" id="IPR036390">
    <property type="entry name" value="WH_DNA-bd_sf"/>
</dbReference>
<reference evidence="6" key="1">
    <citation type="journal article" date="2014" name="Genome Announc.">
        <title>Draft genome sequence of Rhodosporidium toruloides CECT1137, an oleaginous yeast of biotechnological interest.</title>
        <authorList>
            <person name="Morin N."/>
            <person name="Calcas X."/>
            <person name="Devillers H."/>
            <person name="Durrens P."/>
            <person name="Sherman D.J."/>
            <person name="Nicaud J.-M."/>
            <person name="Neuveglise C."/>
        </authorList>
    </citation>
    <scope>NUCLEOTIDE SEQUENCE</scope>
    <source>
        <strain evidence="6">CECT1137</strain>
    </source>
</reference>
<organism evidence="6">
    <name type="scientific">Rhodotorula toruloides</name>
    <name type="common">Yeast</name>
    <name type="synonym">Rhodosporidium toruloides</name>
    <dbReference type="NCBI Taxonomy" id="5286"/>
    <lineage>
        <taxon>Eukaryota</taxon>
        <taxon>Fungi</taxon>
        <taxon>Dikarya</taxon>
        <taxon>Basidiomycota</taxon>
        <taxon>Pucciniomycotina</taxon>
        <taxon>Microbotryomycetes</taxon>
        <taxon>Sporidiobolales</taxon>
        <taxon>Sporidiobolaceae</taxon>
        <taxon>Rhodotorula</taxon>
    </lineage>
</organism>